<dbReference type="PANTHER" id="PTHR31516">
    <property type="entry name" value="STABILIZER OF AXONEMAL MICROTUBULES 2"/>
    <property type="match status" value="1"/>
</dbReference>
<dbReference type="PANTHER" id="PTHR31516:SF17">
    <property type="entry name" value="STABILIZER OF AXONEMAL MICROTUBULES 2"/>
    <property type="match status" value="1"/>
</dbReference>
<evidence type="ECO:0000256" key="1">
    <source>
        <dbReference type="ARBA" id="ARBA00008738"/>
    </source>
</evidence>
<evidence type="ECO:0000313" key="3">
    <source>
        <dbReference type="WBParaSite" id="TREG1_134280.1"/>
    </source>
</evidence>
<dbReference type="Pfam" id="PF05217">
    <property type="entry name" value="SAXO1-2"/>
    <property type="match status" value="1"/>
</dbReference>
<dbReference type="Proteomes" id="UP000050795">
    <property type="component" value="Unassembled WGS sequence"/>
</dbReference>
<organism evidence="2 3">
    <name type="scientific">Trichobilharzia regenti</name>
    <name type="common">Nasal bird schistosome</name>
    <dbReference type="NCBI Taxonomy" id="157069"/>
    <lineage>
        <taxon>Eukaryota</taxon>
        <taxon>Metazoa</taxon>
        <taxon>Spiralia</taxon>
        <taxon>Lophotrochozoa</taxon>
        <taxon>Platyhelminthes</taxon>
        <taxon>Trematoda</taxon>
        <taxon>Digenea</taxon>
        <taxon>Strigeidida</taxon>
        <taxon>Schistosomatoidea</taxon>
        <taxon>Schistosomatidae</taxon>
        <taxon>Trichobilharzia</taxon>
    </lineage>
</organism>
<name>A0AA85J1A9_TRIRE</name>
<reference evidence="3" key="2">
    <citation type="submission" date="2023-11" db="UniProtKB">
        <authorList>
            <consortium name="WormBaseParasite"/>
        </authorList>
    </citation>
    <scope>IDENTIFICATION</scope>
</reference>
<dbReference type="GO" id="GO:0005879">
    <property type="term" value="C:axonemal microtubule"/>
    <property type="evidence" value="ECO:0007669"/>
    <property type="project" value="TreeGrafter"/>
</dbReference>
<dbReference type="GO" id="GO:0005814">
    <property type="term" value="C:centriole"/>
    <property type="evidence" value="ECO:0007669"/>
    <property type="project" value="TreeGrafter"/>
</dbReference>
<dbReference type="GO" id="GO:0036064">
    <property type="term" value="C:ciliary basal body"/>
    <property type="evidence" value="ECO:0007669"/>
    <property type="project" value="TreeGrafter"/>
</dbReference>
<comment type="similarity">
    <text evidence="1">Belongs to the FAM154 family.</text>
</comment>
<sequence length="487" mass="55399">MQKGSKLCICQICNCGRHKCPHQRSRSDTSKPCGISEYTTKYIQHKLVPVESCKPPHKGVQGEGQMSSNTTHRTDYVQHPLSIQGSCKRDSEYQPPQGTFDGMTTYTKEYTGKYGESAVPVKPINRKGTTAKFDGEATYTTDYRPWKLEKRELAVCRESNMPKSNAPFSGMATYTSDYIAYDSRPPTSCKPAHKYLESQTPFSDSTNYRDSYRVPDLSERARPIKNMEQTQKSTVPMEHISTHMNDYYWKTVVPSASCKPEYTGMKNTEPFSKDTTHRSDYRQWEVAERSTPVMNDSHSTYPEPLGKMSSDTTYNKDYIPFELQYQKAIRKADRLGRGTELPPFQGISDYTDSYRRWALEPHIKVTPREGTYTIPNVKFEGKSTTSDHYVPHLNYRPAESCKPLNQAVLNQTPFDDATLYRMEYTPKHLEPCPAALLTTGLSNYVFAEESDTGHIFYRRASNASLINAQNSGTNLINHQNAPLKVAN</sequence>
<dbReference type="GO" id="GO:0036126">
    <property type="term" value="C:sperm flagellum"/>
    <property type="evidence" value="ECO:0007669"/>
    <property type="project" value="TreeGrafter"/>
</dbReference>
<dbReference type="AlphaFoldDB" id="A0AA85J1A9"/>
<evidence type="ECO:0000313" key="2">
    <source>
        <dbReference type="Proteomes" id="UP000050795"/>
    </source>
</evidence>
<protein>
    <recommendedName>
        <fullName evidence="4">Stabilizer of axonemal microtubules 2</fullName>
    </recommendedName>
</protein>
<dbReference type="InterPro" id="IPR033336">
    <property type="entry name" value="SAXO1/2"/>
</dbReference>
<evidence type="ECO:0008006" key="4">
    <source>
        <dbReference type="Google" id="ProtNLM"/>
    </source>
</evidence>
<reference evidence="2" key="1">
    <citation type="submission" date="2022-06" db="EMBL/GenBank/DDBJ databases">
        <authorList>
            <person name="Berger JAMES D."/>
            <person name="Berger JAMES D."/>
        </authorList>
    </citation>
    <scope>NUCLEOTIDE SEQUENCE [LARGE SCALE GENOMIC DNA]</scope>
</reference>
<dbReference type="WBParaSite" id="TREG1_134280.1">
    <property type="protein sequence ID" value="TREG1_134280.1"/>
    <property type="gene ID" value="TREG1_134280"/>
</dbReference>
<proteinExistence type="inferred from homology"/>
<keyword evidence="2" id="KW-1185">Reference proteome</keyword>
<accession>A0AA85J1A9</accession>
<dbReference type="GO" id="GO:0008017">
    <property type="term" value="F:microtubule binding"/>
    <property type="evidence" value="ECO:0007669"/>
    <property type="project" value="InterPro"/>
</dbReference>